<dbReference type="SUPFAM" id="SSF81383">
    <property type="entry name" value="F-box domain"/>
    <property type="match status" value="1"/>
</dbReference>
<sequence length="438" mass="48942">MDLQDDRRVAWLHQVRRPELSKSPMMPFGYRSAWIGDGSTTRRGPMRDQTLLGMSERATAAALAIAQNQSGPWTGFGHETAPFFGAKRRRIDHRTYQPFDNIPIDVIERILDHLPLLDLVRLRRINRSFNNLLRLPHLYHTLCIPASPTPAPQLLALLPSLLSGTSDLTLRSFPFVSLEPLLYSVTPYRLIHLDLSFSAVRDEQLESMAEEGALANIRTLRLKGCRGVQDGNWLATALPKVETLDLSWSGITSLPASMPSLVGGVTPLVELEDELMSTSPGSDDSVDSGYYSDLEVLSFFHCSPSKHPTSIWPQLLHLSLSSCPYLTIPTIQAFLELAIPPNLRTLDLSHLPLDHHTLAHLNLRHSDDSRSESDSHPLEMIDLTGVHALTLSSIRGLERRWAAQQVKILHSAVLESDDEVDVRRFVEWVAGMHARGIP</sequence>
<dbReference type="SUPFAM" id="SSF52047">
    <property type="entry name" value="RNI-like"/>
    <property type="match status" value="1"/>
</dbReference>
<dbReference type="InterPro" id="IPR001810">
    <property type="entry name" value="F-box_dom"/>
</dbReference>
<dbReference type="AlphaFoldDB" id="A0A238FMB8"/>
<organism evidence="2 3">
    <name type="scientific">Microbotryum intermedium</name>
    <dbReference type="NCBI Taxonomy" id="269621"/>
    <lineage>
        <taxon>Eukaryota</taxon>
        <taxon>Fungi</taxon>
        <taxon>Dikarya</taxon>
        <taxon>Basidiomycota</taxon>
        <taxon>Pucciniomycotina</taxon>
        <taxon>Microbotryomycetes</taxon>
        <taxon>Microbotryales</taxon>
        <taxon>Microbotryaceae</taxon>
        <taxon>Microbotryum</taxon>
    </lineage>
</organism>
<evidence type="ECO:0000313" key="3">
    <source>
        <dbReference type="Proteomes" id="UP000198372"/>
    </source>
</evidence>
<dbReference type="PROSITE" id="PS50181">
    <property type="entry name" value="FBOX"/>
    <property type="match status" value="1"/>
</dbReference>
<name>A0A238FMB8_9BASI</name>
<accession>A0A238FMB8</accession>
<dbReference type="Pfam" id="PF00646">
    <property type="entry name" value="F-box"/>
    <property type="match status" value="1"/>
</dbReference>
<protein>
    <submittedName>
        <fullName evidence="2">BQ2448_6359 protein</fullName>
    </submittedName>
</protein>
<dbReference type="InterPro" id="IPR036047">
    <property type="entry name" value="F-box-like_dom_sf"/>
</dbReference>
<dbReference type="Proteomes" id="UP000198372">
    <property type="component" value="Unassembled WGS sequence"/>
</dbReference>
<proteinExistence type="predicted"/>
<dbReference type="EMBL" id="FMSP01000019">
    <property type="protein sequence ID" value="SCV73929.1"/>
    <property type="molecule type" value="Genomic_DNA"/>
</dbReference>
<reference evidence="3" key="1">
    <citation type="submission" date="2016-09" db="EMBL/GenBank/DDBJ databases">
        <authorList>
            <person name="Jeantristanb JTB J.-T."/>
            <person name="Ricardo R."/>
        </authorList>
    </citation>
    <scope>NUCLEOTIDE SEQUENCE [LARGE SCALE GENOMIC DNA]</scope>
</reference>
<dbReference type="SMART" id="SM00256">
    <property type="entry name" value="FBOX"/>
    <property type="match status" value="1"/>
</dbReference>
<dbReference type="OrthoDB" id="629492at2759"/>
<dbReference type="InterPro" id="IPR032675">
    <property type="entry name" value="LRR_dom_sf"/>
</dbReference>
<feature type="domain" description="F-box" evidence="1">
    <location>
        <begin position="96"/>
        <end position="142"/>
    </location>
</feature>
<dbReference type="Gene3D" id="3.80.10.10">
    <property type="entry name" value="Ribonuclease Inhibitor"/>
    <property type="match status" value="1"/>
</dbReference>
<keyword evidence="3" id="KW-1185">Reference proteome</keyword>
<gene>
    <name evidence="2" type="ORF">BQ2448_6359</name>
</gene>
<evidence type="ECO:0000259" key="1">
    <source>
        <dbReference type="PROSITE" id="PS50181"/>
    </source>
</evidence>
<evidence type="ECO:0000313" key="2">
    <source>
        <dbReference type="EMBL" id="SCV73929.1"/>
    </source>
</evidence>